<reference evidence="4 5" key="1">
    <citation type="submission" date="2024-06" db="EMBL/GenBank/DDBJ databases">
        <title>The Natural Products Discovery Center: Release of the First 8490 Sequenced Strains for Exploring Actinobacteria Biosynthetic Diversity.</title>
        <authorList>
            <person name="Kalkreuter E."/>
            <person name="Kautsar S.A."/>
            <person name="Yang D."/>
            <person name="Bader C.D."/>
            <person name="Teijaro C.N."/>
            <person name="Fluegel L."/>
            <person name="Davis C.M."/>
            <person name="Simpson J.R."/>
            <person name="Lauterbach L."/>
            <person name="Steele A.D."/>
            <person name="Gui C."/>
            <person name="Meng S."/>
            <person name="Li G."/>
            <person name="Viehrig K."/>
            <person name="Ye F."/>
            <person name="Su P."/>
            <person name="Kiefer A.F."/>
            <person name="Nichols A."/>
            <person name="Cepeda A.J."/>
            <person name="Yan W."/>
            <person name="Fan B."/>
            <person name="Jiang Y."/>
            <person name="Adhikari A."/>
            <person name="Zheng C.-J."/>
            <person name="Schuster L."/>
            <person name="Cowan T.M."/>
            <person name="Smanski M.J."/>
            <person name="Chevrette M.G."/>
            <person name="De Carvalho L.P.S."/>
            <person name="Shen B."/>
        </authorList>
    </citation>
    <scope>NUCLEOTIDE SEQUENCE [LARGE SCALE GENOMIC DNA]</scope>
    <source>
        <strain evidence="4 5">NPDC019708</strain>
    </source>
</reference>
<feature type="DNA-binding region" description="H-T-H motif" evidence="2">
    <location>
        <begin position="36"/>
        <end position="55"/>
    </location>
</feature>
<dbReference type="PROSITE" id="PS01081">
    <property type="entry name" value="HTH_TETR_1"/>
    <property type="match status" value="1"/>
</dbReference>
<dbReference type="RefSeq" id="WP_356953819.1">
    <property type="nucleotide sequence ID" value="NZ_JBEYBD010000001.1"/>
</dbReference>
<sequence length="198" mass="20914">MGETTGLRDRKRAETRAAIIRAATDLFLDRGFTATSATDIASAAGISRRTFFHYFPAKEDVLFHHLEGHIRAALDALDRLDPGAGPWESVQAAAAALVDAFDGATDRSDELADVRAEVMGGARGIPSSLMSRLQSAHTVLLESLQNRFADRSLWPVLATHLGACLGAAVAAAVTAAPAERVTTMRAAIRSAGAGFADR</sequence>
<keyword evidence="5" id="KW-1185">Reference proteome</keyword>
<feature type="domain" description="HTH tetR-type" evidence="3">
    <location>
        <begin position="13"/>
        <end position="73"/>
    </location>
</feature>
<dbReference type="PANTHER" id="PTHR30055:SF226">
    <property type="entry name" value="HTH-TYPE TRANSCRIPTIONAL REGULATOR PKSA"/>
    <property type="match status" value="1"/>
</dbReference>
<dbReference type="SUPFAM" id="SSF46689">
    <property type="entry name" value="Homeodomain-like"/>
    <property type="match status" value="1"/>
</dbReference>
<evidence type="ECO:0000313" key="5">
    <source>
        <dbReference type="Proteomes" id="UP001550628"/>
    </source>
</evidence>
<dbReference type="InterPro" id="IPR023772">
    <property type="entry name" value="DNA-bd_HTH_TetR-type_CS"/>
</dbReference>
<dbReference type="Pfam" id="PF00440">
    <property type="entry name" value="TetR_N"/>
    <property type="match status" value="1"/>
</dbReference>
<dbReference type="Proteomes" id="UP001550628">
    <property type="component" value="Unassembled WGS sequence"/>
</dbReference>
<gene>
    <name evidence="4" type="ORF">ABZ510_08645</name>
</gene>
<dbReference type="InterPro" id="IPR050109">
    <property type="entry name" value="HTH-type_TetR-like_transc_reg"/>
</dbReference>
<proteinExistence type="predicted"/>
<dbReference type="InterPro" id="IPR009057">
    <property type="entry name" value="Homeodomain-like_sf"/>
</dbReference>
<evidence type="ECO:0000313" key="4">
    <source>
        <dbReference type="EMBL" id="MEU1951920.1"/>
    </source>
</evidence>
<dbReference type="EMBL" id="JBEYBF010000004">
    <property type="protein sequence ID" value="MEU1951920.1"/>
    <property type="molecule type" value="Genomic_DNA"/>
</dbReference>
<comment type="caution">
    <text evidence="4">The sequence shown here is derived from an EMBL/GenBank/DDBJ whole genome shotgun (WGS) entry which is preliminary data.</text>
</comment>
<dbReference type="InterPro" id="IPR001647">
    <property type="entry name" value="HTH_TetR"/>
</dbReference>
<evidence type="ECO:0000256" key="1">
    <source>
        <dbReference type="ARBA" id="ARBA00023125"/>
    </source>
</evidence>
<name>A0ABV2WM15_9NOCA</name>
<evidence type="ECO:0000259" key="3">
    <source>
        <dbReference type="PROSITE" id="PS50977"/>
    </source>
</evidence>
<organism evidence="4 5">
    <name type="scientific">Nocardia rhamnosiphila</name>
    <dbReference type="NCBI Taxonomy" id="426716"/>
    <lineage>
        <taxon>Bacteria</taxon>
        <taxon>Bacillati</taxon>
        <taxon>Actinomycetota</taxon>
        <taxon>Actinomycetes</taxon>
        <taxon>Mycobacteriales</taxon>
        <taxon>Nocardiaceae</taxon>
        <taxon>Nocardia</taxon>
    </lineage>
</organism>
<evidence type="ECO:0000256" key="2">
    <source>
        <dbReference type="PROSITE-ProRule" id="PRU00335"/>
    </source>
</evidence>
<accession>A0ABV2WM15</accession>
<dbReference type="PROSITE" id="PS50977">
    <property type="entry name" value="HTH_TETR_2"/>
    <property type="match status" value="1"/>
</dbReference>
<protein>
    <submittedName>
        <fullName evidence="4">TetR family transcriptional regulator</fullName>
    </submittedName>
</protein>
<dbReference type="PRINTS" id="PR00455">
    <property type="entry name" value="HTHTETR"/>
</dbReference>
<dbReference type="PANTHER" id="PTHR30055">
    <property type="entry name" value="HTH-TYPE TRANSCRIPTIONAL REGULATOR RUTR"/>
    <property type="match status" value="1"/>
</dbReference>
<keyword evidence="1 2" id="KW-0238">DNA-binding</keyword>
<dbReference type="Gene3D" id="1.10.357.10">
    <property type="entry name" value="Tetracycline Repressor, domain 2"/>
    <property type="match status" value="1"/>
</dbReference>